<evidence type="ECO:0000313" key="3">
    <source>
        <dbReference type="Proteomes" id="UP000006377"/>
    </source>
</evidence>
<feature type="transmembrane region" description="Helical" evidence="1">
    <location>
        <begin position="49"/>
        <end position="70"/>
    </location>
</feature>
<reference evidence="2 3" key="1">
    <citation type="journal article" date="2011" name="Stand. Genomic Sci.">
        <title>Complete genome sequence of Parvibaculum lavamentivorans type strain (DS-1(T)).</title>
        <authorList>
            <person name="Schleheck D."/>
            <person name="Weiss M."/>
            <person name="Pitluck S."/>
            <person name="Bruce D."/>
            <person name="Land M.L."/>
            <person name="Han S."/>
            <person name="Saunders E."/>
            <person name="Tapia R."/>
            <person name="Detter C."/>
            <person name="Brettin T."/>
            <person name="Han J."/>
            <person name="Woyke T."/>
            <person name="Goodwin L."/>
            <person name="Pennacchio L."/>
            <person name="Nolan M."/>
            <person name="Cook A.M."/>
            <person name="Kjelleberg S."/>
            <person name="Thomas T."/>
        </authorList>
    </citation>
    <scope>NUCLEOTIDE SEQUENCE [LARGE SCALE GENOMIC DNA]</scope>
    <source>
        <strain evidence="3">DS-1 / DSM 13023 / NCIMB 13966</strain>
    </source>
</reference>
<keyword evidence="3" id="KW-1185">Reference proteome</keyword>
<keyword evidence="1" id="KW-0812">Transmembrane</keyword>
<keyword evidence="1" id="KW-1133">Transmembrane helix</keyword>
<dbReference type="Proteomes" id="UP000006377">
    <property type="component" value="Chromosome"/>
</dbReference>
<name>A7HUQ2_PARL1</name>
<keyword evidence="1" id="KW-0472">Membrane</keyword>
<proteinExistence type="predicted"/>
<evidence type="ECO:0000313" key="2">
    <source>
        <dbReference type="EMBL" id="ABS63635.1"/>
    </source>
</evidence>
<dbReference type="KEGG" id="pla:Plav_2021"/>
<dbReference type="EMBL" id="CP000774">
    <property type="protein sequence ID" value="ABS63635.1"/>
    <property type="molecule type" value="Genomic_DNA"/>
</dbReference>
<evidence type="ECO:0000256" key="1">
    <source>
        <dbReference type="SAM" id="Phobius"/>
    </source>
</evidence>
<dbReference type="STRING" id="402881.Plav_2021"/>
<dbReference type="AlphaFoldDB" id="A7HUQ2"/>
<accession>A7HUQ2</accession>
<gene>
    <name evidence="2" type="ordered locus">Plav_2021</name>
</gene>
<protein>
    <submittedName>
        <fullName evidence="2">Uncharacterized protein</fullName>
    </submittedName>
</protein>
<dbReference type="HOGENOM" id="CLU_2684494_0_0_5"/>
<sequence length="74" mass="7988">MAGRRCLEVTLALTLTILAVSAVSAGFFIWLEKKPVEPGRIRLLPTTTLLFACIIVAVVMLVHLVTLMGGHTGR</sequence>
<organism evidence="2 3">
    <name type="scientific">Parvibaculum lavamentivorans (strain DS-1 / DSM 13023 / NCIMB 13966)</name>
    <dbReference type="NCBI Taxonomy" id="402881"/>
    <lineage>
        <taxon>Bacteria</taxon>
        <taxon>Pseudomonadati</taxon>
        <taxon>Pseudomonadota</taxon>
        <taxon>Alphaproteobacteria</taxon>
        <taxon>Hyphomicrobiales</taxon>
        <taxon>Parvibaculaceae</taxon>
        <taxon>Parvibaculum</taxon>
    </lineage>
</organism>